<sequence>MVYASKEQYLSEHRIIPDEQIERRLKQASRHIDSLTFNRITSRGFNNLTEFQQGILIDVCCEMADFEYENEDMINCVLQNYSLNGVSMQFGSSWNVLVQNGIAVKRDTYQMLCQTGLCCLSLGV</sequence>
<dbReference type="AlphaFoldDB" id="A0A413YU46"/>
<evidence type="ECO:0000313" key="1">
    <source>
        <dbReference type="EMBL" id="RHC12585.1"/>
    </source>
</evidence>
<name>A0A413YU46_9FIRM</name>
<gene>
    <name evidence="1" type="ORF">DW858_09465</name>
</gene>
<comment type="caution">
    <text evidence="1">The sequence shown here is derived from an EMBL/GenBank/DDBJ whole genome shotgun (WGS) entry which is preliminary data.</text>
</comment>
<organism evidence="1 2">
    <name type="scientific">Lachnospira eligens</name>
    <dbReference type="NCBI Taxonomy" id="39485"/>
    <lineage>
        <taxon>Bacteria</taxon>
        <taxon>Bacillati</taxon>
        <taxon>Bacillota</taxon>
        <taxon>Clostridia</taxon>
        <taxon>Lachnospirales</taxon>
        <taxon>Lachnospiraceae</taxon>
        <taxon>Lachnospira</taxon>
    </lineage>
</organism>
<dbReference type="Proteomes" id="UP000285844">
    <property type="component" value="Unassembled WGS sequence"/>
</dbReference>
<proteinExistence type="predicted"/>
<accession>A0A413YU46</accession>
<dbReference type="RefSeq" id="WP_118362813.1">
    <property type="nucleotide sequence ID" value="NZ_QSHM01000010.1"/>
</dbReference>
<evidence type="ECO:0000313" key="2">
    <source>
        <dbReference type="Proteomes" id="UP000285844"/>
    </source>
</evidence>
<protein>
    <submittedName>
        <fullName evidence="1">Uncharacterized protein</fullName>
    </submittedName>
</protein>
<dbReference type="EMBL" id="QSHM01000010">
    <property type="protein sequence ID" value="RHC12585.1"/>
    <property type="molecule type" value="Genomic_DNA"/>
</dbReference>
<reference evidence="1 2" key="1">
    <citation type="submission" date="2018-08" db="EMBL/GenBank/DDBJ databases">
        <title>A genome reference for cultivated species of the human gut microbiota.</title>
        <authorList>
            <person name="Zou Y."/>
            <person name="Xue W."/>
            <person name="Luo G."/>
        </authorList>
    </citation>
    <scope>NUCLEOTIDE SEQUENCE [LARGE SCALE GENOMIC DNA]</scope>
    <source>
        <strain evidence="1 2">AM37-3BH</strain>
    </source>
</reference>